<name>A0A5C8IJW4_9BACT</name>
<comment type="caution">
    <text evidence="1">The sequence shown here is derived from an EMBL/GenBank/DDBJ whole genome shotgun (WGS) entry which is preliminary data.</text>
</comment>
<dbReference type="Proteomes" id="UP000321926">
    <property type="component" value="Unassembled WGS sequence"/>
</dbReference>
<protein>
    <submittedName>
        <fullName evidence="1">Uncharacterized protein</fullName>
    </submittedName>
</protein>
<keyword evidence="2" id="KW-1185">Reference proteome</keyword>
<evidence type="ECO:0000313" key="1">
    <source>
        <dbReference type="EMBL" id="TXK21379.1"/>
    </source>
</evidence>
<accession>A0A5C8IJW4</accession>
<dbReference type="EMBL" id="VRTY01000169">
    <property type="protein sequence ID" value="TXK21379.1"/>
    <property type="molecule type" value="Genomic_DNA"/>
</dbReference>
<sequence>MKSVKLSSYYRLYAFSDYQSMKTATRYMRSVELARGLAEVQEQEVRRFVGRISGQGYINYLEPNSHLNTLRSYRKSFITALQLLYKSNGYAARYIVIERI</sequence>
<proteinExistence type="predicted"/>
<dbReference type="OrthoDB" id="853110at2"/>
<gene>
    <name evidence="1" type="ORF">FVR03_23365</name>
</gene>
<dbReference type="RefSeq" id="WP_147924190.1">
    <property type="nucleotide sequence ID" value="NZ_VRTY01000169.1"/>
</dbReference>
<dbReference type="AlphaFoldDB" id="A0A5C8IJW4"/>
<reference evidence="1 2" key="1">
    <citation type="submission" date="2019-08" db="EMBL/GenBank/DDBJ databases">
        <authorList>
            <person name="Shi S."/>
        </authorList>
    </citation>
    <scope>NUCLEOTIDE SEQUENCE [LARGE SCALE GENOMIC DNA]</scope>
    <source>
        <strain evidence="1 2">GY10130</strain>
    </source>
</reference>
<evidence type="ECO:0000313" key="2">
    <source>
        <dbReference type="Proteomes" id="UP000321926"/>
    </source>
</evidence>
<organism evidence="1 2">
    <name type="scientific">Pontibacter qinzhouensis</name>
    <dbReference type="NCBI Taxonomy" id="2603253"/>
    <lineage>
        <taxon>Bacteria</taxon>
        <taxon>Pseudomonadati</taxon>
        <taxon>Bacteroidota</taxon>
        <taxon>Cytophagia</taxon>
        <taxon>Cytophagales</taxon>
        <taxon>Hymenobacteraceae</taxon>
        <taxon>Pontibacter</taxon>
    </lineage>
</organism>